<protein>
    <submittedName>
        <fullName evidence="1">Uncharacterized protein</fullName>
    </submittedName>
</protein>
<comment type="caution">
    <text evidence="1">The sequence shown here is derived from an EMBL/GenBank/DDBJ whole genome shotgun (WGS) entry which is preliminary data.</text>
</comment>
<dbReference type="Proteomes" id="UP001057402">
    <property type="component" value="Chromosome 1"/>
</dbReference>
<name>A0ACB9SCR3_9MYRT</name>
<proteinExistence type="predicted"/>
<keyword evidence="2" id="KW-1185">Reference proteome</keyword>
<gene>
    <name evidence="1" type="ORF">MLD38_000039</name>
</gene>
<evidence type="ECO:0000313" key="1">
    <source>
        <dbReference type="EMBL" id="KAI4387619.1"/>
    </source>
</evidence>
<organism evidence="1 2">
    <name type="scientific">Melastoma candidum</name>
    <dbReference type="NCBI Taxonomy" id="119954"/>
    <lineage>
        <taxon>Eukaryota</taxon>
        <taxon>Viridiplantae</taxon>
        <taxon>Streptophyta</taxon>
        <taxon>Embryophyta</taxon>
        <taxon>Tracheophyta</taxon>
        <taxon>Spermatophyta</taxon>
        <taxon>Magnoliopsida</taxon>
        <taxon>eudicotyledons</taxon>
        <taxon>Gunneridae</taxon>
        <taxon>Pentapetalae</taxon>
        <taxon>rosids</taxon>
        <taxon>malvids</taxon>
        <taxon>Myrtales</taxon>
        <taxon>Melastomataceae</taxon>
        <taxon>Melastomatoideae</taxon>
        <taxon>Melastomateae</taxon>
        <taxon>Melastoma</taxon>
    </lineage>
</organism>
<sequence>MRLPLSFFAAGDAGCSAVDLRRPLARRMMLSSPSFLVRENAADQLEQHRNDWSYSKPVVALDVVLNLVLIGVALYAVVLSSLGAEEDDDDFALIRVWVAGYGIGCVVHVACVVAECRERQRGRGRSDEVLDYDSDEEHGGTQTRKEQPGKRSAAEIQFRRIVDCGEVDSSGGIITECNSSTPK</sequence>
<reference evidence="2" key="1">
    <citation type="journal article" date="2023" name="Front. Plant Sci.">
        <title>Chromosomal-level genome assembly of Melastoma candidum provides insights into trichome evolution.</title>
        <authorList>
            <person name="Zhong Y."/>
            <person name="Wu W."/>
            <person name="Sun C."/>
            <person name="Zou P."/>
            <person name="Liu Y."/>
            <person name="Dai S."/>
            <person name="Zhou R."/>
        </authorList>
    </citation>
    <scope>NUCLEOTIDE SEQUENCE [LARGE SCALE GENOMIC DNA]</scope>
</reference>
<evidence type="ECO:0000313" key="2">
    <source>
        <dbReference type="Proteomes" id="UP001057402"/>
    </source>
</evidence>
<accession>A0ACB9SCR3</accession>
<dbReference type="EMBL" id="CM042880">
    <property type="protein sequence ID" value="KAI4387619.1"/>
    <property type="molecule type" value="Genomic_DNA"/>
</dbReference>